<accession>A0A2G9RX54</accession>
<keyword evidence="2" id="KW-0732">Signal</keyword>
<dbReference type="Pfam" id="PF07679">
    <property type="entry name" value="I-set"/>
    <property type="match status" value="1"/>
</dbReference>
<proteinExistence type="predicted"/>
<protein>
    <recommendedName>
        <fullName evidence="3">Ig-like domain-containing protein</fullName>
    </recommendedName>
</protein>
<dbReference type="InterPro" id="IPR013098">
    <property type="entry name" value="Ig_I-set"/>
</dbReference>
<gene>
    <name evidence="4" type="ORF">AB205_0197150</name>
</gene>
<dbReference type="AlphaFoldDB" id="A0A2G9RX54"/>
<organism evidence="4 5">
    <name type="scientific">Aquarana catesbeiana</name>
    <name type="common">American bullfrog</name>
    <name type="synonym">Rana catesbeiana</name>
    <dbReference type="NCBI Taxonomy" id="8400"/>
    <lineage>
        <taxon>Eukaryota</taxon>
        <taxon>Metazoa</taxon>
        <taxon>Chordata</taxon>
        <taxon>Craniata</taxon>
        <taxon>Vertebrata</taxon>
        <taxon>Euteleostomi</taxon>
        <taxon>Amphibia</taxon>
        <taxon>Batrachia</taxon>
        <taxon>Anura</taxon>
        <taxon>Neobatrachia</taxon>
        <taxon>Ranoidea</taxon>
        <taxon>Ranidae</taxon>
        <taxon>Aquarana</taxon>
    </lineage>
</organism>
<evidence type="ECO:0000256" key="1">
    <source>
        <dbReference type="SAM" id="Phobius"/>
    </source>
</evidence>
<feature type="domain" description="Ig-like" evidence="3">
    <location>
        <begin position="24"/>
        <end position="122"/>
    </location>
</feature>
<dbReference type="InterPro" id="IPR007110">
    <property type="entry name" value="Ig-like_dom"/>
</dbReference>
<keyword evidence="1" id="KW-0812">Transmembrane</keyword>
<dbReference type="EMBL" id="KV930743">
    <property type="protein sequence ID" value="PIO32462.1"/>
    <property type="molecule type" value="Genomic_DNA"/>
</dbReference>
<sequence>MKASLLKIIIIQCLTSHWSAGARTNILTVEQPSFLKVTVGKSATFNCSFVTVSPTFTLKWTLCCGDNTPLEKHLVYKDRVILGPSYKEITIINLSEQDTEKYCCHVQTGHGEEGNGNGTLLQVVPDIKYPAGPGIGGCTGNLWLLMEILRLVLLTFIIILLSIIVKKLS</sequence>
<dbReference type="Proteomes" id="UP000228934">
    <property type="component" value="Unassembled WGS sequence"/>
</dbReference>
<dbReference type="OrthoDB" id="7225082at2759"/>
<evidence type="ECO:0000256" key="2">
    <source>
        <dbReference type="SAM" id="SignalP"/>
    </source>
</evidence>
<keyword evidence="1" id="KW-0472">Membrane</keyword>
<keyword evidence="5" id="KW-1185">Reference proteome</keyword>
<evidence type="ECO:0000313" key="5">
    <source>
        <dbReference type="Proteomes" id="UP000228934"/>
    </source>
</evidence>
<dbReference type="SMART" id="SM00409">
    <property type="entry name" value="IG"/>
    <property type="match status" value="1"/>
</dbReference>
<evidence type="ECO:0000313" key="4">
    <source>
        <dbReference type="EMBL" id="PIO32462.1"/>
    </source>
</evidence>
<dbReference type="SUPFAM" id="SSF48726">
    <property type="entry name" value="Immunoglobulin"/>
    <property type="match status" value="1"/>
</dbReference>
<reference evidence="5" key="1">
    <citation type="journal article" date="2017" name="Nat. Commun.">
        <title>The North American bullfrog draft genome provides insight into hormonal regulation of long noncoding RNA.</title>
        <authorList>
            <person name="Hammond S.A."/>
            <person name="Warren R.L."/>
            <person name="Vandervalk B.P."/>
            <person name="Kucuk E."/>
            <person name="Khan H."/>
            <person name="Gibb E.A."/>
            <person name="Pandoh P."/>
            <person name="Kirk H."/>
            <person name="Zhao Y."/>
            <person name="Jones M."/>
            <person name="Mungall A.J."/>
            <person name="Coope R."/>
            <person name="Pleasance S."/>
            <person name="Moore R.A."/>
            <person name="Holt R.A."/>
            <person name="Round J.M."/>
            <person name="Ohora S."/>
            <person name="Walle B.V."/>
            <person name="Veldhoen N."/>
            <person name="Helbing C.C."/>
            <person name="Birol I."/>
        </authorList>
    </citation>
    <scope>NUCLEOTIDE SEQUENCE [LARGE SCALE GENOMIC DNA]</scope>
</reference>
<name>A0A2G9RX54_AQUCT</name>
<keyword evidence="1" id="KW-1133">Transmembrane helix</keyword>
<dbReference type="InterPro" id="IPR003599">
    <property type="entry name" value="Ig_sub"/>
</dbReference>
<feature type="signal peptide" evidence="2">
    <location>
        <begin position="1"/>
        <end position="21"/>
    </location>
</feature>
<dbReference type="Gene3D" id="2.60.40.10">
    <property type="entry name" value="Immunoglobulins"/>
    <property type="match status" value="1"/>
</dbReference>
<feature type="transmembrane region" description="Helical" evidence="1">
    <location>
        <begin position="142"/>
        <end position="165"/>
    </location>
</feature>
<dbReference type="InterPro" id="IPR013783">
    <property type="entry name" value="Ig-like_fold"/>
</dbReference>
<feature type="chain" id="PRO_5013634656" description="Ig-like domain-containing protein" evidence="2">
    <location>
        <begin position="22"/>
        <end position="169"/>
    </location>
</feature>
<dbReference type="InterPro" id="IPR036179">
    <property type="entry name" value="Ig-like_dom_sf"/>
</dbReference>
<evidence type="ECO:0000259" key="3">
    <source>
        <dbReference type="PROSITE" id="PS50835"/>
    </source>
</evidence>
<dbReference type="PROSITE" id="PS50835">
    <property type="entry name" value="IG_LIKE"/>
    <property type="match status" value="1"/>
</dbReference>